<sequence>MSFPQDIESKRPALHLEDDKKPGFSSDLVVEEERKADRKLRNKLDRRIVPSAAFIYLLCYLDRSNIGNAKLLNSSSGNSLVQSLNLTNLQYTIALMMFLIANMLFEAPSNYCLKRFKPSRWIAFLMFSWGVLTISLGGARSYGALAAVRFLLGTFEAGLFPGLVYFFTFWYRPEERSLRVALVLASSTLAGEFGLVPSTSYSTNNFVTGAFGGAIAYGVGYMNMKAGLEAWRWLFILEGIPSVLSSLLVWFFFPDFPETAKWLTAEERDRVVSRLKGVASTHHSRVTWVEAKHTLLRWQVWVHAIAYITISAPFSSLSLFSPTIVAGLGYEGLDAQLFTVPPYACAYFTTLFLSWFADTRNQRSLVSASSMTVGAFAFLAQALLPENAFKARYALLCVAASGSFGSIPPLLGWLSTNVRGAGAVGLAIAINISVGGVHQ</sequence>
<feature type="transmembrane region" description="Helical" evidence="7">
    <location>
        <begin position="48"/>
        <end position="66"/>
    </location>
</feature>
<feature type="transmembrane region" description="Helical" evidence="7">
    <location>
        <begin position="337"/>
        <end position="357"/>
    </location>
</feature>
<dbReference type="PANTHER" id="PTHR43791">
    <property type="entry name" value="PERMEASE-RELATED"/>
    <property type="match status" value="1"/>
</dbReference>
<keyword evidence="2" id="KW-0813">Transport</keyword>
<evidence type="ECO:0000256" key="6">
    <source>
        <dbReference type="SAM" id="MobiDB-lite"/>
    </source>
</evidence>
<evidence type="ECO:0000256" key="4">
    <source>
        <dbReference type="ARBA" id="ARBA00022989"/>
    </source>
</evidence>
<feature type="transmembrane region" description="Helical" evidence="7">
    <location>
        <begin position="150"/>
        <end position="171"/>
    </location>
</feature>
<organism evidence="8 9">
    <name type="scientific">Rhizoctonia solani</name>
    <dbReference type="NCBI Taxonomy" id="456999"/>
    <lineage>
        <taxon>Eukaryota</taxon>
        <taxon>Fungi</taxon>
        <taxon>Dikarya</taxon>
        <taxon>Basidiomycota</taxon>
        <taxon>Agaricomycotina</taxon>
        <taxon>Agaricomycetes</taxon>
        <taxon>Cantharellales</taxon>
        <taxon>Ceratobasidiaceae</taxon>
        <taxon>Rhizoctonia</taxon>
    </lineage>
</organism>
<evidence type="ECO:0000256" key="1">
    <source>
        <dbReference type="ARBA" id="ARBA00004141"/>
    </source>
</evidence>
<name>A0A8H3C0H3_9AGAM</name>
<feature type="transmembrane region" description="Helical" evidence="7">
    <location>
        <begin position="178"/>
        <end position="196"/>
    </location>
</feature>
<evidence type="ECO:0000313" key="8">
    <source>
        <dbReference type="EMBL" id="CAE6471872.1"/>
    </source>
</evidence>
<dbReference type="PANTHER" id="PTHR43791:SF49">
    <property type="entry name" value="TRANSPORTER, PUTATIVE (AFU_ORTHOLOGUE AFUA_4G04250)-RELATED"/>
    <property type="match status" value="1"/>
</dbReference>
<dbReference type="Proteomes" id="UP000663853">
    <property type="component" value="Unassembled WGS sequence"/>
</dbReference>
<feature type="transmembrane region" description="Helical" evidence="7">
    <location>
        <begin position="363"/>
        <end position="384"/>
    </location>
</feature>
<feature type="compositionally biased region" description="Basic and acidic residues" evidence="6">
    <location>
        <begin position="7"/>
        <end position="20"/>
    </location>
</feature>
<keyword evidence="3 7" id="KW-0812">Transmembrane</keyword>
<reference evidence="8" key="1">
    <citation type="submission" date="2021-01" db="EMBL/GenBank/DDBJ databases">
        <authorList>
            <person name="Kaushik A."/>
        </authorList>
    </citation>
    <scope>NUCLEOTIDE SEQUENCE</scope>
    <source>
        <strain evidence="8">AG6-10EEA</strain>
    </source>
</reference>
<keyword evidence="4 7" id="KW-1133">Transmembrane helix</keyword>
<keyword evidence="5 7" id="KW-0472">Membrane</keyword>
<dbReference type="InterPro" id="IPR011701">
    <property type="entry name" value="MFS"/>
</dbReference>
<feature type="transmembrane region" description="Helical" evidence="7">
    <location>
        <begin position="420"/>
        <end position="437"/>
    </location>
</feature>
<feature type="transmembrane region" description="Helical" evidence="7">
    <location>
        <begin position="393"/>
        <end position="414"/>
    </location>
</feature>
<protein>
    <submittedName>
        <fullName evidence="8">Uncharacterized protein</fullName>
    </submittedName>
</protein>
<proteinExistence type="predicted"/>
<evidence type="ECO:0000256" key="2">
    <source>
        <dbReference type="ARBA" id="ARBA00022448"/>
    </source>
</evidence>
<dbReference type="AlphaFoldDB" id="A0A8H3C0H3"/>
<dbReference type="InterPro" id="IPR036259">
    <property type="entry name" value="MFS_trans_sf"/>
</dbReference>
<evidence type="ECO:0000313" key="9">
    <source>
        <dbReference type="Proteomes" id="UP000663853"/>
    </source>
</evidence>
<accession>A0A8H3C0H3</accession>
<dbReference type="SUPFAM" id="SSF103473">
    <property type="entry name" value="MFS general substrate transporter"/>
    <property type="match status" value="1"/>
</dbReference>
<dbReference type="GO" id="GO:0022857">
    <property type="term" value="F:transmembrane transporter activity"/>
    <property type="evidence" value="ECO:0007669"/>
    <property type="project" value="InterPro"/>
</dbReference>
<dbReference type="GO" id="GO:0016020">
    <property type="term" value="C:membrane"/>
    <property type="evidence" value="ECO:0007669"/>
    <property type="project" value="UniProtKB-SubCell"/>
</dbReference>
<dbReference type="EMBL" id="CAJMXA010001874">
    <property type="protein sequence ID" value="CAE6471872.1"/>
    <property type="molecule type" value="Genomic_DNA"/>
</dbReference>
<comment type="caution">
    <text evidence="8">The sequence shown here is derived from an EMBL/GenBank/DDBJ whole genome shotgun (WGS) entry which is preliminary data.</text>
</comment>
<dbReference type="Pfam" id="PF07690">
    <property type="entry name" value="MFS_1"/>
    <property type="match status" value="1"/>
</dbReference>
<feature type="transmembrane region" description="Helical" evidence="7">
    <location>
        <begin position="202"/>
        <end position="221"/>
    </location>
</feature>
<feature type="transmembrane region" description="Helical" evidence="7">
    <location>
        <begin position="233"/>
        <end position="253"/>
    </location>
</feature>
<gene>
    <name evidence="8" type="ORF">RDB_LOCUS75843</name>
</gene>
<feature type="transmembrane region" description="Helical" evidence="7">
    <location>
        <begin position="86"/>
        <end position="105"/>
    </location>
</feature>
<feature type="transmembrane region" description="Helical" evidence="7">
    <location>
        <begin position="121"/>
        <end position="138"/>
    </location>
</feature>
<evidence type="ECO:0000256" key="7">
    <source>
        <dbReference type="SAM" id="Phobius"/>
    </source>
</evidence>
<comment type="subcellular location">
    <subcellularLocation>
        <location evidence="1">Membrane</location>
        <topology evidence="1">Multi-pass membrane protein</topology>
    </subcellularLocation>
</comment>
<feature type="region of interest" description="Disordered" evidence="6">
    <location>
        <begin position="1"/>
        <end position="20"/>
    </location>
</feature>
<evidence type="ECO:0000256" key="3">
    <source>
        <dbReference type="ARBA" id="ARBA00022692"/>
    </source>
</evidence>
<dbReference type="Gene3D" id="1.20.1250.20">
    <property type="entry name" value="MFS general substrate transporter like domains"/>
    <property type="match status" value="1"/>
</dbReference>
<evidence type="ECO:0000256" key="5">
    <source>
        <dbReference type="ARBA" id="ARBA00023136"/>
    </source>
</evidence>